<feature type="compositionally biased region" description="Low complexity" evidence="3">
    <location>
        <begin position="621"/>
        <end position="632"/>
    </location>
</feature>
<accession>A0AAV7E789</accession>
<dbReference type="Gene3D" id="1.20.920.10">
    <property type="entry name" value="Bromodomain-like"/>
    <property type="match status" value="1"/>
</dbReference>
<feature type="region of interest" description="Disordered" evidence="3">
    <location>
        <begin position="31"/>
        <end position="110"/>
    </location>
</feature>
<evidence type="ECO:0000313" key="6">
    <source>
        <dbReference type="Proteomes" id="UP000825729"/>
    </source>
</evidence>
<feature type="region of interest" description="Disordered" evidence="3">
    <location>
        <begin position="608"/>
        <end position="632"/>
    </location>
</feature>
<dbReference type="EMBL" id="JAINDJ010000006">
    <property type="protein sequence ID" value="KAG9443337.1"/>
    <property type="molecule type" value="Genomic_DNA"/>
</dbReference>
<keyword evidence="1 2" id="KW-0103">Bromodomain</keyword>
<dbReference type="PROSITE" id="PS50014">
    <property type="entry name" value="BROMODOMAIN_2"/>
    <property type="match status" value="1"/>
</dbReference>
<evidence type="ECO:0000256" key="3">
    <source>
        <dbReference type="SAM" id="MobiDB-lite"/>
    </source>
</evidence>
<feature type="region of interest" description="Disordered" evidence="3">
    <location>
        <begin position="787"/>
        <end position="810"/>
    </location>
</feature>
<feature type="region of interest" description="Disordered" evidence="3">
    <location>
        <begin position="827"/>
        <end position="851"/>
    </location>
</feature>
<sequence length="868" mass="93525">MGKARSTSVREPGQRRSARLEALEICRAAAAEEAAARAAQEAAQTPLEDPPTEPVARRRGRKKQKCRTVEDVVGNSVETSRLHQAAAAHREDLDAHEPHDPEAQPSAPFPFPPDRQVLEKVLQMLQKQDKDNIFAEPVNPLEVDHYYDVIKHPMDLSTMRIKQKQGLYETVEQFESDVSLMCQNAMTFNDTETIYYRKAHEMRDLASKIFTSLRTDPGGCNLEDIFKSKKRSKSISHCRQGSSRVGQPTVLALHAIPQGSASTRQNTASASAGRRRMAATSLGARSGVSKRSVVAEERENSYRPFESFLSTEEATASTLYDEGPIPFLPGIKSGGYIDSLRSFTRDLGPKVREIAERKIQEIESKEEQLRAVENYRTTQEQSQAAEERRRRARGKAAVVQATPEQAPQRASSIPAAPDRPDLSSPENLQLRTGVSHAQFLPGEFTAALIDDDQVIRVGENCFVLPSFVVEQSSSSAAATAATPASDSGSQFWPWQVSSTPATMLGLQQVESTAPAQAIVDPTEVWETGTWVSTAAQAQQSAGFGGGWPLVSASQVQEPLVLGPSQLQHGTSLMEGASNQVGSGYSINQLPWDLQGLNLAGVDQIQGQTQVGPTRLHQSDPGGSSVGSRSGSGSWIMPWNSGFGGGDRYDHPIMTQHQFLAGSTAMGPISSPSPGVAWTMKSLGGGGGDDHHRFEGGRHRVVQGSFQGDPSQGVQPFLGRHVGGSAGGVDPVGLLNQQVVQNRQQTGSSIAAGPDDLLTQFQNRQMGSLAAGQVDLLTHQLQNQQLGSDTSFMGGGGSSSAGPVDDPLSHQSTAGIFDLSHVQSCLRAAAGRRQPPQQVEAPTTQQPQPTEREFLEILENAQPDLALQL</sequence>
<gene>
    <name evidence="5" type="ORF">H6P81_014677</name>
</gene>
<dbReference type="Proteomes" id="UP000825729">
    <property type="component" value="Unassembled WGS sequence"/>
</dbReference>
<dbReference type="InterPro" id="IPR051831">
    <property type="entry name" value="Bromodomain_contain_prot"/>
</dbReference>
<proteinExistence type="predicted"/>
<dbReference type="AlphaFoldDB" id="A0AAV7E789"/>
<feature type="compositionally biased region" description="Low complexity" evidence="3">
    <location>
        <begin position="31"/>
        <end position="43"/>
    </location>
</feature>
<dbReference type="PANTHER" id="PTHR22881">
    <property type="entry name" value="BROMODOMAIN CONTAINING PROTEIN"/>
    <property type="match status" value="1"/>
</dbReference>
<protein>
    <recommendedName>
        <fullName evidence="4">Bromo domain-containing protein</fullName>
    </recommendedName>
</protein>
<dbReference type="InterPro" id="IPR001487">
    <property type="entry name" value="Bromodomain"/>
</dbReference>
<dbReference type="SMART" id="SM00297">
    <property type="entry name" value="BROMO"/>
    <property type="match status" value="1"/>
</dbReference>
<name>A0AAV7E789_ARIFI</name>
<comment type="caution">
    <text evidence="5">The sequence shown here is derived from an EMBL/GenBank/DDBJ whole genome shotgun (WGS) entry which is preliminary data.</text>
</comment>
<keyword evidence="6" id="KW-1185">Reference proteome</keyword>
<feature type="region of interest" description="Disordered" evidence="3">
    <location>
        <begin position="373"/>
        <end position="427"/>
    </location>
</feature>
<dbReference type="SUPFAM" id="SSF47370">
    <property type="entry name" value="Bromodomain"/>
    <property type="match status" value="1"/>
</dbReference>
<organism evidence="5 6">
    <name type="scientific">Aristolochia fimbriata</name>
    <name type="common">White veined hardy Dutchman's pipe vine</name>
    <dbReference type="NCBI Taxonomy" id="158543"/>
    <lineage>
        <taxon>Eukaryota</taxon>
        <taxon>Viridiplantae</taxon>
        <taxon>Streptophyta</taxon>
        <taxon>Embryophyta</taxon>
        <taxon>Tracheophyta</taxon>
        <taxon>Spermatophyta</taxon>
        <taxon>Magnoliopsida</taxon>
        <taxon>Magnoliidae</taxon>
        <taxon>Piperales</taxon>
        <taxon>Aristolochiaceae</taxon>
        <taxon>Aristolochia</taxon>
    </lineage>
</organism>
<evidence type="ECO:0000313" key="5">
    <source>
        <dbReference type="EMBL" id="KAG9443337.1"/>
    </source>
</evidence>
<reference evidence="5 6" key="1">
    <citation type="submission" date="2021-07" db="EMBL/GenBank/DDBJ databases">
        <title>The Aristolochia fimbriata genome: insights into angiosperm evolution, floral development and chemical biosynthesis.</title>
        <authorList>
            <person name="Jiao Y."/>
        </authorList>
    </citation>
    <scope>NUCLEOTIDE SEQUENCE [LARGE SCALE GENOMIC DNA]</scope>
    <source>
        <strain evidence="5">IBCAS-2021</strain>
        <tissue evidence="5">Leaf</tissue>
    </source>
</reference>
<dbReference type="PANTHER" id="PTHR22881:SF26">
    <property type="entry name" value="BROMODOMAIN CONTAINING PROTEIN, EXPRESSED"/>
    <property type="match status" value="1"/>
</dbReference>
<evidence type="ECO:0000256" key="2">
    <source>
        <dbReference type="PROSITE-ProRule" id="PRU00035"/>
    </source>
</evidence>
<dbReference type="Pfam" id="PF00439">
    <property type="entry name" value="Bromodomain"/>
    <property type="match status" value="1"/>
</dbReference>
<feature type="compositionally biased region" description="Polar residues" evidence="3">
    <location>
        <begin position="834"/>
        <end position="848"/>
    </location>
</feature>
<feature type="compositionally biased region" description="Polar residues" evidence="3">
    <location>
        <begin position="402"/>
        <end position="411"/>
    </location>
</feature>
<dbReference type="PRINTS" id="PR00503">
    <property type="entry name" value="BROMODOMAIN"/>
</dbReference>
<feature type="domain" description="Bromo" evidence="4">
    <location>
        <begin position="126"/>
        <end position="196"/>
    </location>
</feature>
<dbReference type="InterPro" id="IPR036427">
    <property type="entry name" value="Bromodomain-like_sf"/>
</dbReference>
<evidence type="ECO:0000256" key="1">
    <source>
        <dbReference type="ARBA" id="ARBA00023117"/>
    </source>
</evidence>
<feature type="compositionally biased region" description="Basic and acidic residues" evidence="3">
    <location>
        <begin position="88"/>
        <end position="102"/>
    </location>
</feature>
<feature type="compositionally biased region" description="Basic residues" evidence="3">
    <location>
        <begin position="57"/>
        <end position="66"/>
    </location>
</feature>
<evidence type="ECO:0000259" key="4">
    <source>
        <dbReference type="PROSITE" id="PS50014"/>
    </source>
</evidence>